<proteinExistence type="predicted"/>
<dbReference type="EMBL" id="VMNK01000013">
    <property type="protein sequence ID" value="TVO54366.1"/>
    <property type="molecule type" value="Genomic_DNA"/>
</dbReference>
<dbReference type="Pfam" id="PF01370">
    <property type="entry name" value="Epimerase"/>
    <property type="match status" value="1"/>
</dbReference>
<gene>
    <name evidence="2" type="ORF">FHP91_13415</name>
</gene>
<evidence type="ECO:0000313" key="3">
    <source>
        <dbReference type="Proteomes" id="UP000319502"/>
    </source>
</evidence>
<dbReference type="InterPro" id="IPR050177">
    <property type="entry name" value="Lipid_A_modif_metabolic_enz"/>
</dbReference>
<dbReference type="Gene3D" id="3.40.50.720">
    <property type="entry name" value="NAD(P)-binding Rossmann-like Domain"/>
    <property type="match status" value="1"/>
</dbReference>
<dbReference type="InterPro" id="IPR001509">
    <property type="entry name" value="Epimerase_deHydtase"/>
</dbReference>
<dbReference type="CDD" id="cd08946">
    <property type="entry name" value="SDR_e"/>
    <property type="match status" value="1"/>
</dbReference>
<dbReference type="PANTHER" id="PTHR43245">
    <property type="entry name" value="BIFUNCTIONAL POLYMYXIN RESISTANCE PROTEIN ARNA"/>
    <property type="match status" value="1"/>
</dbReference>
<name>A0A557QNF4_9RHOO</name>
<reference evidence="2 3" key="1">
    <citation type="submission" date="2019-07" db="EMBL/GenBank/DDBJ databases">
        <title>The pathways for chlorine oxyanion respiration interact through the shared metabolite chlorate.</title>
        <authorList>
            <person name="Barnum T.P."/>
            <person name="Cheng Y."/>
            <person name="Hill K.A."/>
            <person name="Lucas L.N."/>
            <person name="Carlson H.K."/>
            <person name="Coates J.D."/>
        </authorList>
    </citation>
    <scope>NUCLEOTIDE SEQUENCE [LARGE SCALE GENOMIC DNA]</scope>
    <source>
        <strain evidence="2 3">SFB-3</strain>
    </source>
</reference>
<feature type="domain" description="NAD-dependent epimerase/dehydratase" evidence="1">
    <location>
        <begin position="4"/>
        <end position="206"/>
    </location>
</feature>
<dbReference type="InterPro" id="IPR036291">
    <property type="entry name" value="NAD(P)-bd_dom_sf"/>
</dbReference>
<sequence length="296" mass="32774">MARVCVIGGSGFLGSHVADALCAAGHQVSIYDRRPSPWLRPDQEMVVGDLLDAEKLSAAIAGCEYVYNFAALADLNEALGKPLDTIRINVLGNANVLEACRQNGVRRFMYASTVYVYSREGSFYRCSKQSAEHYVEEYQAAYGLDYTVLRYGSLYGPRSDAQNGLWRIVNEALTTGRIRYAGSAEAMREYIHVEDAARASVAALGDEFRNQHVVLTGQEPMRVMDLLKMLAEILGMPQAVEFEETEYAGHYVRTPYAYQPKLGRKYVPPMHVDLGQGLLQLIGEVQNGISNEGNKA</sequence>
<dbReference type="SUPFAM" id="SSF51735">
    <property type="entry name" value="NAD(P)-binding Rossmann-fold domains"/>
    <property type="match status" value="1"/>
</dbReference>
<protein>
    <submittedName>
        <fullName evidence="2">NAD(P)-dependent oxidoreductase</fullName>
    </submittedName>
</protein>
<evidence type="ECO:0000313" key="2">
    <source>
        <dbReference type="EMBL" id="TVO54366.1"/>
    </source>
</evidence>
<comment type="caution">
    <text evidence="2">The sequence shown here is derived from an EMBL/GenBank/DDBJ whole genome shotgun (WGS) entry which is preliminary data.</text>
</comment>
<dbReference type="Proteomes" id="UP000319502">
    <property type="component" value="Unassembled WGS sequence"/>
</dbReference>
<dbReference type="AlphaFoldDB" id="A0A557QNF4"/>
<evidence type="ECO:0000259" key="1">
    <source>
        <dbReference type="Pfam" id="PF01370"/>
    </source>
</evidence>
<accession>A0A557QNF4</accession>
<keyword evidence="3" id="KW-1185">Reference proteome</keyword>
<dbReference type="OrthoDB" id="9769113at2"/>
<organism evidence="2 3">
    <name type="scientific">Denitromonas halophila</name>
    <dbReference type="NCBI Taxonomy" id="1629404"/>
    <lineage>
        <taxon>Bacteria</taxon>
        <taxon>Pseudomonadati</taxon>
        <taxon>Pseudomonadota</taxon>
        <taxon>Betaproteobacteria</taxon>
        <taxon>Rhodocyclales</taxon>
        <taxon>Zoogloeaceae</taxon>
        <taxon>Denitromonas</taxon>
    </lineage>
</organism>
<dbReference type="RefSeq" id="WP_144310080.1">
    <property type="nucleotide sequence ID" value="NZ_VMNK01000013.1"/>
</dbReference>